<accession>A0A074ZAJ9</accession>
<dbReference type="EMBL" id="KL584758">
    <property type="protein sequence ID" value="KEQ95801.1"/>
    <property type="molecule type" value="Genomic_DNA"/>
</dbReference>
<dbReference type="RefSeq" id="XP_013344225.1">
    <property type="nucleotide sequence ID" value="XM_013488771.1"/>
</dbReference>
<dbReference type="HOGENOM" id="CLU_2867300_0_0_1"/>
<keyword evidence="2" id="KW-1185">Reference proteome</keyword>
<name>A0A074ZAJ9_AURSE</name>
<evidence type="ECO:0000313" key="1">
    <source>
        <dbReference type="EMBL" id="KEQ95801.1"/>
    </source>
</evidence>
<dbReference type="Proteomes" id="UP000030641">
    <property type="component" value="Unassembled WGS sequence"/>
</dbReference>
<dbReference type="AlphaFoldDB" id="A0A074ZAJ9"/>
<dbReference type="GeneID" id="25366408"/>
<sequence length="64" mass="6694">MSAVVTIIIAVIVAVVAVAFVCDASLGTWLVTTHDSLHAPSCCLKAIAHMFPVSCYAVLIPSCY</sequence>
<gene>
    <name evidence="1" type="ORF">AUEXF2481DRAFT_39654</name>
</gene>
<proteinExistence type="predicted"/>
<evidence type="ECO:0000313" key="2">
    <source>
        <dbReference type="Proteomes" id="UP000030641"/>
    </source>
</evidence>
<protein>
    <submittedName>
        <fullName evidence="1">Uncharacterized protein</fullName>
    </submittedName>
</protein>
<dbReference type="InParanoid" id="A0A074ZAJ9"/>
<reference evidence="1 2" key="1">
    <citation type="journal article" date="2014" name="BMC Genomics">
        <title>Genome sequencing of four Aureobasidium pullulans varieties: biotechnological potential, stress tolerance, and description of new species.</title>
        <authorList>
            <person name="Gostin Ar C."/>
            <person name="Ohm R.A."/>
            <person name="Kogej T."/>
            <person name="Sonjak S."/>
            <person name="Turk M."/>
            <person name="Zajc J."/>
            <person name="Zalar P."/>
            <person name="Grube M."/>
            <person name="Sun H."/>
            <person name="Han J."/>
            <person name="Sharma A."/>
            <person name="Chiniquy J."/>
            <person name="Ngan C.Y."/>
            <person name="Lipzen A."/>
            <person name="Barry K."/>
            <person name="Grigoriev I.V."/>
            <person name="Gunde-Cimerman N."/>
        </authorList>
    </citation>
    <scope>NUCLEOTIDE SEQUENCE [LARGE SCALE GENOMIC DNA]</scope>
    <source>
        <strain evidence="1 2">EXF-2481</strain>
    </source>
</reference>
<organism evidence="1 2">
    <name type="scientific">Aureobasidium subglaciale (strain EXF-2481)</name>
    <name type="common">Aureobasidium pullulans var. subglaciale</name>
    <dbReference type="NCBI Taxonomy" id="1043005"/>
    <lineage>
        <taxon>Eukaryota</taxon>
        <taxon>Fungi</taxon>
        <taxon>Dikarya</taxon>
        <taxon>Ascomycota</taxon>
        <taxon>Pezizomycotina</taxon>
        <taxon>Dothideomycetes</taxon>
        <taxon>Dothideomycetidae</taxon>
        <taxon>Dothideales</taxon>
        <taxon>Saccotheciaceae</taxon>
        <taxon>Aureobasidium</taxon>
    </lineage>
</organism>